<evidence type="ECO:0000256" key="1">
    <source>
        <dbReference type="ARBA" id="ARBA00004123"/>
    </source>
</evidence>
<evidence type="ECO:0000313" key="8">
    <source>
        <dbReference type="Ensembl" id="ENSCCRP00000152196.1"/>
    </source>
</evidence>
<evidence type="ECO:0000256" key="3">
    <source>
        <dbReference type="ARBA" id="ARBA00023015"/>
    </source>
</evidence>
<dbReference type="SMART" id="SM01401">
    <property type="entry name" value="Sds3"/>
    <property type="match status" value="1"/>
</dbReference>
<organism evidence="8 9">
    <name type="scientific">Cyprinus carpio carpio</name>
    <dbReference type="NCBI Taxonomy" id="630221"/>
    <lineage>
        <taxon>Eukaryota</taxon>
        <taxon>Metazoa</taxon>
        <taxon>Chordata</taxon>
        <taxon>Craniata</taxon>
        <taxon>Vertebrata</taxon>
        <taxon>Euteleostomi</taxon>
        <taxon>Actinopterygii</taxon>
        <taxon>Neopterygii</taxon>
        <taxon>Teleostei</taxon>
        <taxon>Ostariophysi</taxon>
        <taxon>Cypriniformes</taxon>
        <taxon>Cyprinidae</taxon>
        <taxon>Cyprininae</taxon>
        <taxon>Cyprinus</taxon>
    </lineage>
</organism>
<feature type="compositionally biased region" description="Acidic residues" evidence="7">
    <location>
        <begin position="10"/>
        <end position="20"/>
    </location>
</feature>
<protein>
    <submittedName>
        <fullName evidence="8">BRMS1 transcriptional repressor and anoikis regulator</fullName>
    </submittedName>
</protein>
<feature type="region of interest" description="Disordered" evidence="7">
    <location>
        <begin position="1"/>
        <end position="77"/>
    </location>
</feature>
<keyword evidence="9" id="KW-1185">Reference proteome</keyword>
<reference evidence="8" key="2">
    <citation type="submission" date="2025-09" db="UniProtKB">
        <authorList>
            <consortium name="Ensembl"/>
        </authorList>
    </citation>
    <scope>IDENTIFICATION</scope>
</reference>
<comment type="similarity">
    <text evidence="6">Belongs to the BRMS1 family.</text>
</comment>
<dbReference type="Proteomes" id="UP001108240">
    <property type="component" value="Unplaced"/>
</dbReference>
<dbReference type="Pfam" id="PF08598">
    <property type="entry name" value="Sds3"/>
    <property type="match status" value="1"/>
</dbReference>
<dbReference type="Ensembl" id="ENSCCRT00000129655.1">
    <property type="protein sequence ID" value="ENSCCRP00000152196.1"/>
    <property type="gene ID" value="ENSCCRG00000032708.2"/>
</dbReference>
<sequence>MPAQPAARDPEEEMETEADPEVPQTNGEVEDEREGGDAEETMEESGEERDSDLEESEPEEEEEEEEESSEMDDEDCERRRLQCLDEMSDLEKQFLQLKDKLFQERLNQVKMKLDEVLTGKAGEYREPLATLQQNLQQRTQVAGVYRELCLQVVRHKHECEVQGASQHLESERTLLFDAMKTELLEKIHRLEEDKQSIDITSEWWNDEVRMKKCKKRSHLIRPDRKKKASLVSGPYIVYMLRDIDILEDWTAIKKAKAALMPLKKKADNRQVPVQCEGGDLFCDGERFSKGSSVVLEVNDDSPAQAVITGISTGEVWFKLTDGTKTKIYISQLQKEGSRSGLLNVAVSTQNTRKHNQTPFCDCTQKNKRCNFFFPAHFERLLL</sequence>
<dbReference type="AlphaFoldDB" id="A0A9J8BCA9"/>
<keyword evidence="3" id="KW-0805">Transcription regulation</keyword>
<accession>A0A9J8BCA9</accession>
<dbReference type="FunFam" id="1.20.5.1500:FF:000002">
    <property type="entry name" value="breast cancer metastasis-suppressor 1-like protein-A"/>
    <property type="match status" value="1"/>
</dbReference>
<evidence type="ECO:0000313" key="9">
    <source>
        <dbReference type="Proteomes" id="UP001108240"/>
    </source>
</evidence>
<name>A0A9J8BCA9_CYPCA</name>
<dbReference type="OMA" id="SEKHMAV"/>
<evidence type="ECO:0000256" key="7">
    <source>
        <dbReference type="SAM" id="MobiDB-lite"/>
    </source>
</evidence>
<comment type="subcellular location">
    <subcellularLocation>
        <location evidence="1">Nucleus</location>
    </subcellularLocation>
</comment>
<reference evidence="8" key="1">
    <citation type="submission" date="2025-08" db="UniProtKB">
        <authorList>
            <consortium name="Ensembl"/>
        </authorList>
    </citation>
    <scope>IDENTIFICATION</scope>
</reference>
<keyword evidence="4" id="KW-0804">Transcription</keyword>
<evidence type="ECO:0000256" key="5">
    <source>
        <dbReference type="ARBA" id="ARBA00023242"/>
    </source>
</evidence>
<evidence type="ECO:0000256" key="4">
    <source>
        <dbReference type="ARBA" id="ARBA00023163"/>
    </source>
</evidence>
<dbReference type="GO" id="GO:0005654">
    <property type="term" value="C:nucleoplasm"/>
    <property type="evidence" value="ECO:0007669"/>
    <property type="project" value="UniProtKB-ARBA"/>
</dbReference>
<feature type="compositionally biased region" description="Acidic residues" evidence="7">
    <location>
        <begin position="28"/>
        <end position="75"/>
    </location>
</feature>
<keyword evidence="2" id="KW-0678">Repressor</keyword>
<dbReference type="GO" id="GO:0010468">
    <property type="term" value="P:regulation of gene expression"/>
    <property type="evidence" value="ECO:0007669"/>
    <property type="project" value="UniProtKB-ARBA"/>
</dbReference>
<dbReference type="Gene3D" id="1.20.5.1500">
    <property type="match status" value="1"/>
</dbReference>
<keyword evidence="5" id="KW-0539">Nucleus</keyword>
<dbReference type="GeneTree" id="ENSGT00940000166331"/>
<evidence type="ECO:0000256" key="6">
    <source>
        <dbReference type="ARBA" id="ARBA00038256"/>
    </source>
</evidence>
<proteinExistence type="inferred from homology"/>
<dbReference type="PANTHER" id="PTHR21964">
    <property type="entry name" value="BREAST CANCER METASTASIS-SUPPRESSOR 1"/>
    <property type="match status" value="1"/>
</dbReference>
<evidence type="ECO:0000256" key="2">
    <source>
        <dbReference type="ARBA" id="ARBA00022491"/>
    </source>
</evidence>
<dbReference type="InterPro" id="IPR013907">
    <property type="entry name" value="Sds3"/>
</dbReference>